<proteinExistence type="inferred from homology"/>
<dbReference type="GO" id="GO:0003743">
    <property type="term" value="F:translation initiation factor activity"/>
    <property type="evidence" value="ECO:0007669"/>
    <property type="project" value="UniProtKB-KW"/>
</dbReference>
<dbReference type="Pfam" id="PF10075">
    <property type="entry name" value="CSN8_PSD8_EIF3K"/>
    <property type="match status" value="1"/>
</dbReference>
<dbReference type="AlphaFoldDB" id="A0A8J4G3T0"/>
<dbReference type="Gene3D" id="1.25.40.250">
    <property type="entry name" value="ARM repeat, domain 1"/>
    <property type="match status" value="1"/>
</dbReference>
<organism evidence="5 6">
    <name type="scientific">Volvox reticuliferus</name>
    <dbReference type="NCBI Taxonomy" id="1737510"/>
    <lineage>
        <taxon>Eukaryota</taxon>
        <taxon>Viridiplantae</taxon>
        <taxon>Chlorophyta</taxon>
        <taxon>core chlorophytes</taxon>
        <taxon>Chlorophyceae</taxon>
        <taxon>CS clade</taxon>
        <taxon>Chlamydomonadales</taxon>
        <taxon>Volvocaceae</taxon>
        <taxon>Volvox</taxon>
    </lineage>
</organism>
<dbReference type="InterPro" id="IPR036390">
    <property type="entry name" value="WH_DNA-bd_sf"/>
</dbReference>
<accession>A0A8J4G3T0</accession>
<protein>
    <recommendedName>
        <fullName evidence="4">PCI domain-containing protein</fullName>
    </recommendedName>
</protein>
<evidence type="ECO:0000256" key="3">
    <source>
        <dbReference type="ARBA" id="ARBA00022917"/>
    </source>
</evidence>
<dbReference type="Proteomes" id="UP000722791">
    <property type="component" value="Unassembled WGS sequence"/>
</dbReference>
<evidence type="ECO:0000256" key="2">
    <source>
        <dbReference type="ARBA" id="ARBA00022540"/>
    </source>
</evidence>
<dbReference type="EMBL" id="BNCQ01000005">
    <property type="protein sequence ID" value="GIL98339.1"/>
    <property type="molecule type" value="Genomic_DNA"/>
</dbReference>
<dbReference type="PANTHER" id="PTHR13022:SF0">
    <property type="entry name" value="EUKARYOTIC TRANSLATION INITIATION FACTOR 3 SUBUNIT K"/>
    <property type="match status" value="1"/>
</dbReference>
<dbReference type="InterPro" id="IPR036388">
    <property type="entry name" value="WH-like_DNA-bd_sf"/>
</dbReference>
<keyword evidence="3" id="KW-0648">Protein biosynthesis</keyword>
<name>A0A8J4G3T0_9CHLO</name>
<evidence type="ECO:0000259" key="4">
    <source>
        <dbReference type="PROSITE" id="PS50250"/>
    </source>
</evidence>
<dbReference type="InterPro" id="IPR016020">
    <property type="entry name" value="Transl_init_fac_sub12_N_euk"/>
</dbReference>
<reference evidence="5" key="1">
    <citation type="journal article" date="2021" name="Proc. Natl. Acad. Sci. U.S.A.">
        <title>Three genomes in the algal genus Volvox reveal the fate of a haploid sex-determining region after a transition to homothallism.</title>
        <authorList>
            <person name="Yamamoto K."/>
            <person name="Hamaji T."/>
            <person name="Kawai-Toyooka H."/>
            <person name="Matsuzaki R."/>
            <person name="Takahashi F."/>
            <person name="Nishimura Y."/>
            <person name="Kawachi M."/>
            <person name="Noguchi H."/>
            <person name="Minakuchi Y."/>
            <person name="Umen J.G."/>
            <person name="Toyoda A."/>
            <person name="Nozaki H."/>
        </authorList>
    </citation>
    <scope>NUCLEOTIDE SEQUENCE</scope>
    <source>
        <strain evidence="5">NIES-3785</strain>
    </source>
</reference>
<dbReference type="GO" id="GO:0006446">
    <property type="term" value="P:regulation of translational initiation"/>
    <property type="evidence" value="ECO:0007669"/>
    <property type="project" value="InterPro"/>
</dbReference>
<evidence type="ECO:0000256" key="1">
    <source>
        <dbReference type="ARBA" id="ARBA00022490"/>
    </source>
</evidence>
<dbReference type="InterPro" id="IPR009374">
    <property type="entry name" value="eIF3k"/>
</dbReference>
<dbReference type="InterPro" id="IPR000717">
    <property type="entry name" value="PCI_dom"/>
</dbReference>
<keyword evidence="1" id="KW-0963">Cytoplasm</keyword>
<dbReference type="InterPro" id="IPR016024">
    <property type="entry name" value="ARM-type_fold"/>
</dbReference>
<dbReference type="GO" id="GO:0043022">
    <property type="term" value="F:ribosome binding"/>
    <property type="evidence" value="ECO:0007669"/>
    <property type="project" value="InterPro"/>
</dbReference>
<dbReference type="InterPro" id="IPR033464">
    <property type="entry name" value="CSN8_PSD8_EIF3K"/>
</dbReference>
<gene>
    <name evidence="5" type="ORF">Vretimale_3721</name>
</gene>
<dbReference type="Gene3D" id="1.10.10.10">
    <property type="entry name" value="Winged helix-like DNA-binding domain superfamily/Winged helix DNA-binding domain"/>
    <property type="match status" value="1"/>
</dbReference>
<dbReference type="HAMAP" id="MF_03010">
    <property type="entry name" value="eIF3k"/>
    <property type="match status" value="1"/>
</dbReference>
<dbReference type="PROSITE" id="PS50250">
    <property type="entry name" value="PCI"/>
    <property type="match status" value="1"/>
</dbReference>
<dbReference type="PANTHER" id="PTHR13022">
    <property type="entry name" value="EUKARYOTIC TRANSLATION INITIATION FACTOR 3 SUBUNIT 11"/>
    <property type="match status" value="1"/>
</dbReference>
<dbReference type="SUPFAM" id="SSF46785">
    <property type="entry name" value="Winged helix' DNA-binding domain"/>
    <property type="match status" value="1"/>
</dbReference>
<evidence type="ECO:0000313" key="6">
    <source>
        <dbReference type="Proteomes" id="UP000722791"/>
    </source>
</evidence>
<comment type="caution">
    <text evidence="5">The sequence shown here is derived from an EMBL/GenBank/DDBJ whole genome shotgun (WGS) entry which is preliminary data.</text>
</comment>
<feature type="non-terminal residue" evidence="5">
    <location>
        <position position="244"/>
    </location>
</feature>
<keyword evidence="2" id="KW-0396">Initiation factor</keyword>
<feature type="domain" description="PCI" evidence="4">
    <location>
        <begin position="57"/>
        <end position="216"/>
    </location>
</feature>
<dbReference type="GO" id="GO:0005852">
    <property type="term" value="C:eukaryotic translation initiation factor 3 complex"/>
    <property type="evidence" value="ECO:0007669"/>
    <property type="project" value="InterPro"/>
</dbReference>
<evidence type="ECO:0000313" key="5">
    <source>
        <dbReference type="EMBL" id="GIL98339.1"/>
    </source>
</evidence>
<sequence>PEIAAACYHKLTSSYSPFVSSAAMSSTLIVSGADRYSPEKLPLLEQNVDEQVANRTWNLDANVTLLRFYQFSPASVKPQIVAKILIKAIMQAPNQDYKCCITLLPERLQQADETIYKVVQLANALETSRFADFWNATNTCRDLLMNIPGFYEAVRGFIAHTLVNTYGRVTKRTLADCLKLDGATLDQYLSDKCRTAGWSIVPTPAGDVVGLPRNDDHQSVVKRTQELIRFEQVAPMLKALTVGF</sequence>
<dbReference type="SUPFAM" id="SSF48371">
    <property type="entry name" value="ARM repeat"/>
    <property type="match status" value="1"/>
</dbReference>